<evidence type="ECO:0000313" key="3">
    <source>
        <dbReference type="Proteomes" id="UP001605036"/>
    </source>
</evidence>
<dbReference type="Pfam" id="PF18036">
    <property type="entry name" value="Ubiquitin_4"/>
    <property type="match status" value="1"/>
</dbReference>
<dbReference type="EMBL" id="JBHFFA010000006">
    <property type="protein sequence ID" value="KAL2623229.1"/>
    <property type="molecule type" value="Genomic_DNA"/>
</dbReference>
<evidence type="ECO:0000313" key="2">
    <source>
        <dbReference type="EMBL" id="KAL2623229.1"/>
    </source>
</evidence>
<dbReference type="PANTHER" id="PTHR14942:SF0">
    <property type="entry name" value="U11_U12 SMALL NUCLEAR RIBONUCLEOPROTEIN 25 KDA PROTEIN"/>
    <property type="match status" value="1"/>
</dbReference>
<proteinExistence type="predicted"/>
<dbReference type="AlphaFoldDB" id="A0ABD1Y9Z2"/>
<feature type="domain" description="SNRNP25 ubiquitin-like" evidence="1">
    <location>
        <begin position="59"/>
        <end position="147"/>
    </location>
</feature>
<dbReference type="CDD" id="cd17058">
    <property type="entry name" value="Ubl_SNRNP25"/>
    <property type="match status" value="1"/>
</dbReference>
<gene>
    <name evidence="2" type="ORF">R1flu_003434</name>
</gene>
<dbReference type="Proteomes" id="UP001605036">
    <property type="component" value="Unassembled WGS sequence"/>
</dbReference>
<dbReference type="Gene3D" id="3.10.20.90">
    <property type="entry name" value="Phosphatidylinositol 3-kinase Catalytic Subunit, Chain A, domain 1"/>
    <property type="match status" value="1"/>
</dbReference>
<dbReference type="InterPro" id="IPR029071">
    <property type="entry name" value="Ubiquitin-like_domsf"/>
</dbReference>
<dbReference type="InterPro" id="IPR039690">
    <property type="entry name" value="SNRNP25"/>
</dbReference>
<reference evidence="2 3" key="1">
    <citation type="submission" date="2024-09" db="EMBL/GenBank/DDBJ databases">
        <title>Chromosome-scale assembly of Riccia fluitans.</title>
        <authorList>
            <person name="Paukszto L."/>
            <person name="Sawicki J."/>
            <person name="Karawczyk K."/>
            <person name="Piernik-Szablinska J."/>
            <person name="Szczecinska M."/>
            <person name="Mazdziarz M."/>
        </authorList>
    </citation>
    <scope>NUCLEOTIDE SEQUENCE [LARGE SCALE GENOMIC DNA]</scope>
    <source>
        <strain evidence="2">Rf_01</strain>
        <tissue evidence="2">Aerial parts of the thallus</tissue>
    </source>
</reference>
<comment type="caution">
    <text evidence="2">The sequence shown here is derived from an EMBL/GenBank/DDBJ whole genome shotgun (WGS) entry which is preliminary data.</text>
</comment>
<sequence>MERILNHLRASRSRSYYQRLDKEIELKALLEELTLSDVPKRATVADINARIGVERSSVMKLIILKMDNTTFDVSISNTATVRDLKAAIQKKVDFTEKSRLMHRHISWTHVWGNFCLIYNHEKLLNDDATLREFSMKNNDQLEFTQHVEAERHSRSKKRRFFYGLRKSMSVHCCSTVDWHTFWKYPGEGKWYLLWTVTLAQQSPFRYFSLRQIDGRQSLPTGDNSHGTGVIKQLASSSSQWCWRLESALVAAVKLPQKWNEDFLLLFGASSGLERASRVGTELSAVRKNVSKGSSIAAEYLHPRRLDYQCCTANLQRLVGSHQKRVQCLPPANRTAYGVLPEINVHHYQPFRTPAVPRFRGLHS</sequence>
<name>A0ABD1Y9Z2_9MARC</name>
<dbReference type="SUPFAM" id="SSF54236">
    <property type="entry name" value="Ubiquitin-like"/>
    <property type="match status" value="1"/>
</dbReference>
<keyword evidence="3" id="KW-1185">Reference proteome</keyword>
<organism evidence="2 3">
    <name type="scientific">Riccia fluitans</name>
    <dbReference type="NCBI Taxonomy" id="41844"/>
    <lineage>
        <taxon>Eukaryota</taxon>
        <taxon>Viridiplantae</taxon>
        <taxon>Streptophyta</taxon>
        <taxon>Embryophyta</taxon>
        <taxon>Marchantiophyta</taxon>
        <taxon>Marchantiopsida</taxon>
        <taxon>Marchantiidae</taxon>
        <taxon>Marchantiales</taxon>
        <taxon>Ricciaceae</taxon>
        <taxon>Riccia</taxon>
    </lineage>
</organism>
<accession>A0ABD1Y9Z2</accession>
<evidence type="ECO:0000259" key="1">
    <source>
        <dbReference type="Pfam" id="PF18036"/>
    </source>
</evidence>
<protein>
    <recommendedName>
        <fullName evidence="1">SNRNP25 ubiquitin-like domain-containing protein</fullName>
    </recommendedName>
</protein>
<dbReference type="InterPro" id="IPR040610">
    <property type="entry name" value="SNRNP25_ubiquitin"/>
</dbReference>
<dbReference type="PANTHER" id="PTHR14942">
    <property type="entry name" value="U11/U12 SMALL NUCLEAR RIBONUCLEOPROTEIN 25 KDA PROTEIN"/>
    <property type="match status" value="1"/>
</dbReference>